<dbReference type="InterPro" id="IPR015886">
    <property type="entry name" value="H2TH_FPG"/>
</dbReference>
<name>A0A919GPB0_9ACTN</name>
<evidence type="ECO:0000256" key="2">
    <source>
        <dbReference type="ARBA" id="ARBA00012720"/>
    </source>
</evidence>
<keyword evidence="6" id="KW-0378">Hydrolase</keyword>
<dbReference type="Gene3D" id="1.10.8.50">
    <property type="match status" value="1"/>
</dbReference>
<evidence type="ECO:0000256" key="6">
    <source>
        <dbReference type="ARBA" id="ARBA00022801"/>
    </source>
</evidence>
<dbReference type="GO" id="GO:0006284">
    <property type="term" value="P:base-excision repair"/>
    <property type="evidence" value="ECO:0007669"/>
    <property type="project" value="InterPro"/>
</dbReference>
<dbReference type="InterPro" id="IPR015887">
    <property type="entry name" value="DNA_glyclase_Znf_dom_DNA_BS"/>
</dbReference>
<evidence type="ECO:0000256" key="11">
    <source>
        <dbReference type="ARBA" id="ARBA00023268"/>
    </source>
</evidence>
<dbReference type="SMART" id="SM01232">
    <property type="entry name" value="H2TH"/>
    <property type="match status" value="1"/>
</dbReference>
<dbReference type="InterPro" id="IPR035937">
    <property type="entry name" value="FPG_N"/>
</dbReference>
<dbReference type="CDD" id="cd08971">
    <property type="entry name" value="AcNei2_N"/>
    <property type="match status" value="1"/>
</dbReference>
<evidence type="ECO:0000256" key="1">
    <source>
        <dbReference type="ARBA" id="ARBA00009409"/>
    </source>
</evidence>
<dbReference type="PROSITE" id="PS51066">
    <property type="entry name" value="ZF_FPG_2"/>
    <property type="match status" value="1"/>
</dbReference>
<dbReference type="PROSITE" id="PS01242">
    <property type="entry name" value="ZF_FPG_1"/>
    <property type="match status" value="1"/>
</dbReference>
<keyword evidence="9" id="KW-0234">DNA repair</keyword>
<comment type="catalytic activity">
    <reaction evidence="13">
        <text>2'-deoxyribonucleotide-(2'-deoxyribose 5'-phosphate)-2'-deoxyribonucleotide-DNA = a 3'-end 2'-deoxyribonucleotide-(2,3-dehydro-2,3-deoxyribose 5'-phosphate)-DNA + a 5'-end 5'-phospho-2'-deoxyribonucleoside-DNA + H(+)</text>
        <dbReference type="Rhea" id="RHEA:66592"/>
        <dbReference type="Rhea" id="RHEA-COMP:13180"/>
        <dbReference type="Rhea" id="RHEA-COMP:16897"/>
        <dbReference type="Rhea" id="RHEA-COMP:17067"/>
        <dbReference type="ChEBI" id="CHEBI:15378"/>
        <dbReference type="ChEBI" id="CHEBI:136412"/>
        <dbReference type="ChEBI" id="CHEBI:157695"/>
        <dbReference type="ChEBI" id="CHEBI:167181"/>
        <dbReference type="EC" id="4.2.99.18"/>
    </reaction>
</comment>
<feature type="compositionally biased region" description="Low complexity" evidence="15">
    <location>
        <begin position="309"/>
        <end position="335"/>
    </location>
</feature>
<dbReference type="InterPro" id="IPR000214">
    <property type="entry name" value="Znf_DNA_glyclase/AP_lyase"/>
</dbReference>
<dbReference type="SUPFAM" id="SSF46946">
    <property type="entry name" value="S13-like H2TH domain"/>
    <property type="match status" value="1"/>
</dbReference>
<dbReference type="GO" id="GO:0008270">
    <property type="term" value="F:zinc ion binding"/>
    <property type="evidence" value="ECO:0007669"/>
    <property type="project" value="UniProtKB-KW"/>
</dbReference>
<dbReference type="PANTHER" id="PTHR42697:SF1">
    <property type="entry name" value="ENDONUCLEASE 8"/>
    <property type="match status" value="1"/>
</dbReference>
<reference evidence="18" key="2">
    <citation type="submission" date="2020-09" db="EMBL/GenBank/DDBJ databases">
        <authorList>
            <person name="Sun Q."/>
            <person name="Ohkuma M."/>
        </authorList>
    </citation>
    <scope>NUCLEOTIDE SEQUENCE</scope>
    <source>
        <strain evidence="18">JCM 5069</strain>
    </source>
</reference>
<dbReference type="Proteomes" id="UP000603708">
    <property type="component" value="Unassembled WGS sequence"/>
</dbReference>
<feature type="region of interest" description="Disordered" evidence="15">
    <location>
        <begin position="274"/>
        <end position="335"/>
    </location>
</feature>
<keyword evidence="10" id="KW-0456">Lyase</keyword>
<dbReference type="EMBL" id="BNCD01000030">
    <property type="protein sequence ID" value="GHH87738.1"/>
    <property type="molecule type" value="Genomic_DNA"/>
</dbReference>
<evidence type="ECO:0000313" key="18">
    <source>
        <dbReference type="EMBL" id="GHH87738.1"/>
    </source>
</evidence>
<protein>
    <recommendedName>
        <fullName evidence="2">DNA-(apurinic or apyrimidinic site) lyase</fullName>
        <ecNumber evidence="2">4.2.99.18</ecNumber>
    </recommendedName>
</protein>
<dbReference type="PROSITE" id="PS51068">
    <property type="entry name" value="FPG_CAT"/>
    <property type="match status" value="1"/>
</dbReference>
<dbReference type="GO" id="GO:0140078">
    <property type="term" value="F:class I DNA-(apurinic or apyrimidinic site) endonuclease activity"/>
    <property type="evidence" value="ECO:0007669"/>
    <property type="project" value="UniProtKB-EC"/>
</dbReference>
<evidence type="ECO:0000256" key="13">
    <source>
        <dbReference type="ARBA" id="ARBA00044632"/>
    </source>
</evidence>
<organism evidence="18 19">
    <name type="scientific">Streptomyces sulfonofaciens</name>
    <dbReference type="NCBI Taxonomy" id="68272"/>
    <lineage>
        <taxon>Bacteria</taxon>
        <taxon>Bacillati</taxon>
        <taxon>Actinomycetota</taxon>
        <taxon>Actinomycetes</taxon>
        <taxon>Kitasatosporales</taxon>
        <taxon>Streptomycetaceae</taxon>
        <taxon>Streptomyces</taxon>
    </lineage>
</organism>
<comment type="similarity">
    <text evidence="1">Belongs to the FPG family.</text>
</comment>
<evidence type="ECO:0000256" key="4">
    <source>
        <dbReference type="ARBA" id="ARBA00022763"/>
    </source>
</evidence>
<dbReference type="EC" id="4.2.99.18" evidence="2"/>
<dbReference type="Gene3D" id="3.20.190.10">
    <property type="entry name" value="MutM-like, N-terminal"/>
    <property type="match status" value="1"/>
</dbReference>
<dbReference type="InterPro" id="IPR044090">
    <property type="entry name" value="Nei2_N"/>
</dbReference>
<sequence length="335" mass="36045">MRTQGGCDCGRDRFGAAPARPGAAHHRRAMLEPMPEGDTVWQAAKRLHRALAGRELIRSDLRVPAHATADLTGRAVLEVVPRGKHLLTRLEGGLTLHSHLGMEGSWKIYTPGERWRGGPGHQIRAILGTAGPTAVGYRLPVLELLRSSDERRAVGHLGPDLLGPDWDPDVALANLLSDPSRALGEALLDQRNLAGVGNVYKSELCFLLRATPWLAVGALPQEAAESLPVLAKRLLEANREQPARSTTGRRAPRLFVYGRAPRPCLRCGTAVRVADQGDGSRERPTYWCPGCQTGPTPRYRDSTYAGRNAGAPAPRAPAAAPSSPLTSPSAEPSRE</sequence>
<comment type="caution">
    <text evidence="18">The sequence shown here is derived from an EMBL/GenBank/DDBJ whole genome shotgun (WGS) entry which is preliminary data.</text>
</comment>
<dbReference type="GO" id="GO:0000703">
    <property type="term" value="F:oxidized pyrimidine nucleobase lesion DNA N-glycosylase activity"/>
    <property type="evidence" value="ECO:0007669"/>
    <property type="project" value="TreeGrafter"/>
</dbReference>
<keyword evidence="19" id="KW-1185">Reference proteome</keyword>
<keyword evidence="12" id="KW-0326">Glycosidase</keyword>
<feature type="region of interest" description="Disordered" evidence="15">
    <location>
        <begin position="1"/>
        <end position="23"/>
    </location>
</feature>
<keyword evidence="18" id="KW-0255">Endonuclease</keyword>
<feature type="domain" description="Formamidopyrimidine-DNA glycosylase catalytic" evidence="17">
    <location>
        <begin position="35"/>
        <end position="154"/>
    </location>
</feature>
<evidence type="ECO:0000256" key="14">
    <source>
        <dbReference type="PROSITE-ProRule" id="PRU00391"/>
    </source>
</evidence>
<dbReference type="InterPro" id="IPR010979">
    <property type="entry name" value="Ribosomal_uS13-like_H2TH"/>
</dbReference>
<dbReference type="GO" id="GO:0003684">
    <property type="term" value="F:damaged DNA binding"/>
    <property type="evidence" value="ECO:0007669"/>
    <property type="project" value="InterPro"/>
</dbReference>
<dbReference type="InterPro" id="IPR012319">
    <property type="entry name" value="FPG_cat"/>
</dbReference>
<dbReference type="SUPFAM" id="SSF81624">
    <property type="entry name" value="N-terminal domain of MutM-like DNA repair proteins"/>
    <property type="match status" value="1"/>
</dbReference>
<proteinExistence type="inferred from homology"/>
<keyword evidence="8" id="KW-0238">DNA-binding</keyword>
<dbReference type="PANTHER" id="PTHR42697">
    <property type="entry name" value="ENDONUCLEASE 8"/>
    <property type="match status" value="1"/>
</dbReference>
<evidence type="ECO:0000256" key="9">
    <source>
        <dbReference type="ARBA" id="ARBA00023204"/>
    </source>
</evidence>
<evidence type="ECO:0000256" key="7">
    <source>
        <dbReference type="ARBA" id="ARBA00022833"/>
    </source>
</evidence>
<evidence type="ECO:0000259" key="17">
    <source>
        <dbReference type="PROSITE" id="PS51068"/>
    </source>
</evidence>
<dbReference type="SUPFAM" id="SSF57716">
    <property type="entry name" value="Glucocorticoid receptor-like (DNA-binding domain)"/>
    <property type="match status" value="1"/>
</dbReference>
<keyword evidence="5 14" id="KW-0863">Zinc-finger</keyword>
<evidence type="ECO:0000256" key="5">
    <source>
        <dbReference type="ARBA" id="ARBA00022771"/>
    </source>
</evidence>
<keyword evidence="3" id="KW-0479">Metal-binding</keyword>
<keyword evidence="11" id="KW-0511">Multifunctional enzyme</keyword>
<gene>
    <name evidence="18" type="primary">nei</name>
    <name evidence="18" type="ORF">GCM10018793_64760</name>
</gene>
<evidence type="ECO:0000256" key="15">
    <source>
        <dbReference type="SAM" id="MobiDB-lite"/>
    </source>
</evidence>
<evidence type="ECO:0000256" key="3">
    <source>
        <dbReference type="ARBA" id="ARBA00022723"/>
    </source>
</evidence>
<keyword evidence="7" id="KW-0862">Zinc</keyword>
<dbReference type="AlphaFoldDB" id="A0A919GPB0"/>
<dbReference type="Pfam" id="PF01149">
    <property type="entry name" value="Fapy_DNA_glyco"/>
    <property type="match status" value="1"/>
</dbReference>
<accession>A0A919GPB0</accession>
<keyword evidence="18" id="KW-0540">Nuclease</keyword>
<evidence type="ECO:0000313" key="19">
    <source>
        <dbReference type="Proteomes" id="UP000603708"/>
    </source>
</evidence>
<evidence type="ECO:0000256" key="8">
    <source>
        <dbReference type="ARBA" id="ARBA00023125"/>
    </source>
</evidence>
<reference evidence="18" key="1">
    <citation type="journal article" date="2014" name="Int. J. Syst. Evol. Microbiol.">
        <title>Complete genome sequence of Corynebacterium casei LMG S-19264T (=DSM 44701T), isolated from a smear-ripened cheese.</title>
        <authorList>
            <consortium name="US DOE Joint Genome Institute (JGI-PGF)"/>
            <person name="Walter F."/>
            <person name="Albersmeier A."/>
            <person name="Kalinowski J."/>
            <person name="Ruckert C."/>
        </authorList>
    </citation>
    <scope>NUCLEOTIDE SEQUENCE</scope>
    <source>
        <strain evidence="18">JCM 5069</strain>
    </source>
</reference>
<dbReference type="SMART" id="SM00898">
    <property type="entry name" value="Fapy_DNA_glyco"/>
    <property type="match status" value="1"/>
</dbReference>
<evidence type="ECO:0000259" key="16">
    <source>
        <dbReference type="PROSITE" id="PS51066"/>
    </source>
</evidence>
<evidence type="ECO:0000256" key="12">
    <source>
        <dbReference type="ARBA" id="ARBA00023295"/>
    </source>
</evidence>
<evidence type="ECO:0000256" key="10">
    <source>
        <dbReference type="ARBA" id="ARBA00023239"/>
    </source>
</evidence>
<feature type="domain" description="FPG-type" evidence="16">
    <location>
        <begin position="255"/>
        <end position="293"/>
    </location>
</feature>
<keyword evidence="4" id="KW-0227">DNA damage</keyword>